<dbReference type="Proteomes" id="UP000622533">
    <property type="component" value="Unassembled WGS sequence"/>
</dbReference>
<dbReference type="InterPro" id="IPR029044">
    <property type="entry name" value="Nucleotide-diphossugar_trans"/>
</dbReference>
<dbReference type="Gene3D" id="3.90.550.10">
    <property type="entry name" value="Spore Coat Polysaccharide Biosynthesis Protein SpsA, Chain A"/>
    <property type="match status" value="1"/>
</dbReference>
<name>A0A8J6ZJD9_DESMC</name>
<comment type="caution">
    <text evidence="2">The sequence shown here is derived from an EMBL/GenBank/DDBJ whole genome shotgun (WGS) entry which is preliminary data.</text>
</comment>
<dbReference type="InterPro" id="IPR050834">
    <property type="entry name" value="Glycosyltransf_2"/>
</dbReference>
<protein>
    <submittedName>
        <fullName evidence="2">Glycosyltransferase</fullName>
    </submittedName>
</protein>
<dbReference type="PANTHER" id="PTHR43685:SF2">
    <property type="entry name" value="GLYCOSYLTRANSFERASE 2-LIKE DOMAIN-CONTAINING PROTEIN"/>
    <property type="match status" value="1"/>
</dbReference>
<reference evidence="2" key="1">
    <citation type="submission" date="2020-10" db="EMBL/GenBank/DDBJ databases">
        <authorList>
            <person name="Castelo-Branco R."/>
            <person name="Eusebio N."/>
            <person name="Adriana R."/>
            <person name="Vieira A."/>
            <person name="Brugerolle De Fraissinette N."/>
            <person name="Rezende De Castro R."/>
            <person name="Schneider M.P."/>
            <person name="Vasconcelos V."/>
            <person name="Leao P.N."/>
        </authorList>
    </citation>
    <scope>NUCLEOTIDE SEQUENCE</scope>
    <source>
        <strain evidence="2">LEGE 12446</strain>
    </source>
</reference>
<evidence type="ECO:0000313" key="2">
    <source>
        <dbReference type="EMBL" id="MBE9021477.1"/>
    </source>
</evidence>
<dbReference type="Pfam" id="PF10111">
    <property type="entry name" value="Glyco_tranf_2_2"/>
    <property type="match status" value="1"/>
</dbReference>
<feature type="domain" description="Glycosyltransferase 2-like prokaryotic type" evidence="1">
    <location>
        <begin position="12"/>
        <end position="258"/>
    </location>
</feature>
<organism evidence="2 3">
    <name type="scientific">Desmonostoc muscorum LEGE 12446</name>
    <dbReference type="NCBI Taxonomy" id="1828758"/>
    <lineage>
        <taxon>Bacteria</taxon>
        <taxon>Bacillati</taxon>
        <taxon>Cyanobacteriota</taxon>
        <taxon>Cyanophyceae</taxon>
        <taxon>Nostocales</taxon>
        <taxon>Nostocaceae</taxon>
        <taxon>Desmonostoc</taxon>
    </lineage>
</organism>
<proteinExistence type="predicted"/>
<accession>A0A8J6ZJD9</accession>
<dbReference type="RefSeq" id="WP_193913614.1">
    <property type="nucleotide sequence ID" value="NZ_JADEXS020000001.1"/>
</dbReference>
<dbReference type="AlphaFoldDB" id="A0A8J6ZJD9"/>
<dbReference type="InterPro" id="IPR019290">
    <property type="entry name" value="GlycosylTrfase-like_prok"/>
</dbReference>
<sequence>MINSSQILPKISVIIPAYNSESTISHTINSVLNQTFTNLELIVINDGSQDSTLDIVTQIQDPRIKVFSYPNAGGNVSRNRGLHLAVGEFVSFLDADDLWTPDKLQSQLKALQENLTAKVAYSWTDYIDANGKFVLSGKRINLNGDVYETLLVTNFLENGSNPLICRKALMTLGGFDESLAAAQDWDMWLRLASKFDFICVPSVQILYRISANSVSSNLVRQEKACLQLLERAYQERPSAIKQTWNTSIANLYKYLTCKALQKPLNRQKGLTAAKFLWKYFLNDSSRFQNINFSSKLLLKIAIILIMPSLLHSITNQGELKSQETEILLNTWVSEKRPENKNEYPGAFTISS</sequence>
<keyword evidence="3" id="KW-1185">Reference proteome</keyword>
<evidence type="ECO:0000313" key="3">
    <source>
        <dbReference type="Proteomes" id="UP000622533"/>
    </source>
</evidence>
<evidence type="ECO:0000259" key="1">
    <source>
        <dbReference type="Pfam" id="PF10111"/>
    </source>
</evidence>
<dbReference type="SUPFAM" id="SSF53448">
    <property type="entry name" value="Nucleotide-diphospho-sugar transferases"/>
    <property type="match status" value="1"/>
</dbReference>
<gene>
    <name evidence="2" type="ORF">IQ276_03080</name>
</gene>
<dbReference type="EMBL" id="JADEXS010000024">
    <property type="protein sequence ID" value="MBE9021477.1"/>
    <property type="molecule type" value="Genomic_DNA"/>
</dbReference>
<dbReference type="PANTHER" id="PTHR43685">
    <property type="entry name" value="GLYCOSYLTRANSFERASE"/>
    <property type="match status" value="1"/>
</dbReference>